<accession>A0A0A9DHK8</accession>
<dbReference type="EMBL" id="GBRH01211742">
    <property type="protein sequence ID" value="JAD86153.1"/>
    <property type="molecule type" value="Transcribed_RNA"/>
</dbReference>
<evidence type="ECO:0000313" key="2">
    <source>
        <dbReference type="EMBL" id="JAD86153.1"/>
    </source>
</evidence>
<evidence type="ECO:0000256" key="1">
    <source>
        <dbReference type="SAM" id="MobiDB-lite"/>
    </source>
</evidence>
<feature type="region of interest" description="Disordered" evidence="1">
    <location>
        <begin position="1"/>
        <end position="91"/>
    </location>
</feature>
<sequence>MGRQSKRDVALAPQSTPGSSIPAGWAPAPPPQGMPGSTAPHPWWGGQPPQFRSGPSNPGCWWGAPPKPQQAVASSAPNALNSDPQNWGADSRPVNGFLSILNNPWNSPHPQHFPPHFVNVRAEGIPSMSHSLINLESGEDDRDCARIDKRLAWTKEEELRLVSAWLSNSNDHINGNCKKTDRYWGDVTNAYNSTTPKNRTRT</sequence>
<protein>
    <recommendedName>
        <fullName evidence="3">Myb-like domain-containing protein</fullName>
    </recommendedName>
</protein>
<feature type="compositionally biased region" description="Low complexity" evidence="1">
    <location>
        <begin position="17"/>
        <end position="26"/>
    </location>
</feature>
<dbReference type="AlphaFoldDB" id="A0A0A9DHK8"/>
<evidence type="ECO:0008006" key="3">
    <source>
        <dbReference type="Google" id="ProtNLM"/>
    </source>
</evidence>
<name>A0A0A9DHK8_ARUDO</name>
<dbReference type="PANTHER" id="PTHR45224:SF16">
    <property type="entry name" value="OS01G0527900 PROTEIN"/>
    <property type="match status" value="1"/>
</dbReference>
<reference evidence="2" key="2">
    <citation type="journal article" date="2015" name="Data Brief">
        <title>Shoot transcriptome of the giant reed, Arundo donax.</title>
        <authorList>
            <person name="Barrero R.A."/>
            <person name="Guerrero F.D."/>
            <person name="Moolhuijzen P."/>
            <person name="Goolsby J.A."/>
            <person name="Tidwell J."/>
            <person name="Bellgard S.E."/>
            <person name="Bellgard M.I."/>
        </authorList>
    </citation>
    <scope>NUCLEOTIDE SEQUENCE</scope>
    <source>
        <tissue evidence="2">Shoot tissue taken approximately 20 cm above the soil surface</tissue>
    </source>
</reference>
<dbReference type="PANTHER" id="PTHR45224">
    <property type="entry name" value="OS01G0527900 PROTEIN-RELATED"/>
    <property type="match status" value="1"/>
</dbReference>
<feature type="compositionally biased region" description="Polar residues" evidence="1">
    <location>
        <begin position="71"/>
        <end position="85"/>
    </location>
</feature>
<proteinExistence type="predicted"/>
<organism evidence="2">
    <name type="scientific">Arundo donax</name>
    <name type="common">Giant reed</name>
    <name type="synonym">Donax arundinaceus</name>
    <dbReference type="NCBI Taxonomy" id="35708"/>
    <lineage>
        <taxon>Eukaryota</taxon>
        <taxon>Viridiplantae</taxon>
        <taxon>Streptophyta</taxon>
        <taxon>Embryophyta</taxon>
        <taxon>Tracheophyta</taxon>
        <taxon>Spermatophyta</taxon>
        <taxon>Magnoliopsida</taxon>
        <taxon>Liliopsida</taxon>
        <taxon>Poales</taxon>
        <taxon>Poaceae</taxon>
        <taxon>PACMAD clade</taxon>
        <taxon>Arundinoideae</taxon>
        <taxon>Arundineae</taxon>
        <taxon>Arundo</taxon>
    </lineage>
</organism>
<reference evidence="2" key="1">
    <citation type="submission" date="2014-09" db="EMBL/GenBank/DDBJ databases">
        <authorList>
            <person name="Magalhaes I.L.F."/>
            <person name="Oliveira U."/>
            <person name="Santos F.R."/>
            <person name="Vidigal T.H.D.A."/>
            <person name="Brescovit A.D."/>
            <person name="Santos A.J."/>
        </authorList>
    </citation>
    <scope>NUCLEOTIDE SEQUENCE</scope>
    <source>
        <tissue evidence="2">Shoot tissue taken approximately 20 cm above the soil surface</tissue>
    </source>
</reference>